<keyword evidence="2" id="KW-0479">Metal-binding</keyword>
<evidence type="ECO:0000313" key="7">
    <source>
        <dbReference type="Proteomes" id="UP000297890"/>
    </source>
</evidence>
<sequence>MAVRVCRWDELPDPGSRGFEHERNGQRRSCVVVRRGAQVWAYENRCPHTGAPLDWRPGQVLNPEGTHIQCALHLAQFQMDDGLCIHGPCLGQSLQAVPVERRGAWVVLVGSGAGGEEEMSGANR</sequence>
<name>A0A4Z0FDM8_9GAMM</name>
<evidence type="ECO:0000256" key="4">
    <source>
        <dbReference type="ARBA" id="ARBA00023014"/>
    </source>
</evidence>
<keyword evidence="7" id="KW-1185">Reference proteome</keyword>
<dbReference type="EMBL" id="SRIO01000002">
    <property type="protein sequence ID" value="TFZ83829.1"/>
    <property type="molecule type" value="Genomic_DNA"/>
</dbReference>
<evidence type="ECO:0000256" key="3">
    <source>
        <dbReference type="ARBA" id="ARBA00023004"/>
    </source>
</evidence>
<gene>
    <name evidence="6" type="ORF">E4680_02310</name>
</gene>
<dbReference type="GO" id="GO:0051537">
    <property type="term" value="F:2 iron, 2 sulfur cluster binding"/>
    <property type="evidence" value="ECO:0007669"/>
    <property type="project" value="UniProtKB-KW"/>
</dbReference>
<keyword evidence="3" id="KW-0408">Iron</keyword>
<dbReference type="AlphaFoldDB" id="A0A4Z0FDM8"/>
<dbReference type="GO" id="GO:0046872">
    <property type="term" value="F:metal ion binding"/>
    <property type="evidence" value="ECO:0007669"/>
    <property type="project" value="UniProtKB-KW"/>
</dbReference>
<dbReference type="Proteomes" id="UP000297890">
    <property type="component" value="Unassembled WGS sequence"/>
</dbReference>
<reference evidence="6 7" key="1">
    <citation type="journal article" date="2019" name="ISME J.">
        <title>Candidatus Macondimonas diazotrophica, a novel gammaproteobacterial genus dominating crude-oil-contaminated coastal sediments.</title>
        <authorList>
            <person name="Karthikeyan S."/>
            <person name="Konstantinidis K."/>
        </authorList>
    </citation>
    <scope>NUCLEOTIDE SEQUENCE [LARGE SCALE GENOMIC DNA]</scope>
    <source>
        <strain evidence="6 7">KTK01</strain>
    </source>
</reference>
<keyword evidence="4" id="KW-0411">Iron-sulfur</keyword>
<dbReference type="Pfam" id="PF00355">
    <property type="entry name" value="Rieske"/>
    <property type="match status" value="1"/>
</dbReference>
<evidence type="ECO:0000259" key="5">
    <source>
        <dbReference type="PROSITE" id="PS51296"/>
    </source>
</evidence>
<dbReference type="PANTHER" id="PTHR40261">
    <property type="match status" value="1"/>
</dbReference>
<protein>
    <submittedName>
        <fullName evidence="6">Rieske (2Fe-2S) protein</fullName>
    </submittedName>
</protein>
<evidence type="ECO:0000313" key="6">
    <source>
        <dbReference type="EMBL" id="TFZ83829.1"/>
    </source>
</evidence>
<proteinExistence type="predicted"/>
<comment type="caution">
    <text evidence="6">The sequence shown here is derived from an EMBL/GenBank/DDBJ whole genome shotgun (WGS) entry which is preliminary data.</text>
</comment>
<organism evidence="6 7">
    <name type="scientific">Candidatus Macondimonas diazotrophica</name>
    <dbReference type="NCBI Taxonomy" id="2305248"/>
    <lineage>
        <taxon>Bacteria</taxon>
        <taxon>Pseudomonadati</taxon>
        <taxon>Pseudomonadota</taxon>
        <taxon>Gammaproteobacteria</taxon>
        <taxon>Chromatiales</taxon>
        <taxon>Ectothiorhodospiraceae</taxon>
        <taxon>Candidatus Macondimonas</taxon>
    </lineage>
</organism>
<dbReference type="SUPFAM" id="SSF50022">
    <property type="entry name" value="ISP domain"/>
    <property type="match status" value="1"/>
</dbReference>
<dbReference type="InterPro" id="IPR036922">
    <property type="entry name" value="Rieske_2Fe-2S_sf"/>
</dbReference>
<dbReference type="InterPro" id="IPR017941">
    <property type="entry name" value="Rieske_2Fe-2S"/>
</dbReference>
<dbReference type="Gene3D" id="2.102.10.10">
    <property type="entry name" value="Rieske [2Fe-2S] iron-sulphur domain"/>
    <property type="match status" value="1"/>
</dbReference>
<feature type="domain" description="Rieske" evidence="5">
    <location>
        <begin position="3"/>
        <end position="108"/>
    </location>
</feature>
<dbReference type="PANTHER" id="PTHR40261:SF1">
    <property type="entry name" value="RIESKE DOMAIN-CONTAINING PROTEIN"/>
    <property type="match status" value="1"/>
</dbReference>
<evidence type="ECO:0000256" key="1">
    <source>
        <dbReference type="ARBA" id="ARBA00022714"/>
    </source>
</evidence>
<dbReference type="PROSITE" id="PS51296">
    <property type="entry name" value="RIESKE"/>
    <property type="match status" value="1"/>
</dbReference>
<accession>A0A4Z0FDM8</accession>
<dbReference type="CDD" id="cd03467">
    <property type="entry name" value="Rieske"/>
    <property type="match status" value="1"/>
</dbReference>
<dbReference type="OrthoDB" id="9794779at2"/>
<keyword evidence="1" id="KW-0001">2Fe-2S</keyword>
<dbReference type="RefSeq" id="WP_135280756.1">
    <property type="nucleotide sequence ID" value="NZ_SRIO01000002.1"/>
</dbReference>
<evidence type="ECO:0000256" key="2">
    <source>
        <dbReference type="ARBA" id="ARBA00022723"/>
    </source>
</evidence>